<accession>A0A8S1RRF2</accession>
<dbReference type="EMBL" id="CAJJDN010000248">
    <property type="protein sequence ID" value="CAD8129880.1"/>
    <property type="molecule type" value="Genomic_DNA"/>
</dbReference>
<gene>
    <name evidence="1" type="ORF">PSON_ATCC_30995.1.T2480015</name>
</gene>
<name>A0A8S1RRF2_9CILI</name>
<protein>
    <submittedName>
        <fullName evidence="1">Uncharacterized protein</fullName>
    </submittedName>
</protein>
<evidence type="ECO:0000313" key="2">
    <source>
        <dbReference type="Proteomes" id="UP000692954"/>
    </source>
</evidence>
<dbReference type="Proteomes" id="UP000692954">
    <property type="component" value="Unassembled WGS sequence"/>
</dbReference>
<keyword evidence="2" id="KW-1185">Reference proteome</keyword>
<dbReference type="AlphaFoldDB" id="A0A8S1RRF2"/>
<proteinExistence type="predicted"/>
<evidence type="ECO:0000313" key="1">
    <source>
        <dbReference type="EMBL" id="CAD8129880.1"/>
    </source>
</evidence>
<comment type="caution">
    <text evidence="1">The sequence shown here is derived from an EMBL/GenBank/DDBJ whole genome shotgun (WGS) entry which is preliminary data.</text>
</comment>
<sequence>MNLIVFILSNCLVTFIINMKGKSIMFYEIDYFSRIAKYSSIKFYGDSYILQPSLLLHFFNLLCNIYIDHFINYIQEIITCGTLQASFS</sequence>
<reference evidence="1" key="1">
    <citation type="submission" date="2021-01" db="EMBL/GenBank/DDBJ databases">
        <authorList>
            <consortium name="Genoscope - CEA"/>
            <person name="William W."/>
        </authorList>
    </citation>
    <scope>NUCLEOTIDE SEQUENCE</scope>
</reference>
<organism evidence="1 2">
    <name type="scientific">Paramecium sonneborni</name>
    <dbReference type="NCBI Taxonomy" id="65129"/>
    <lineage>
        <taxon>Eukaryota</taxon>
        <taxon>Sar</taxon>
        <taxon>Alveolata</taxon>
        <taxon>Ciliophora</taxon>
        <taxon>Intramacronucleata</taxon>
        <taxon>Oligohymenophorea</taxon>
        <taxon>Peniculida</taxon>
        <taxon>Parameciidae</taxon>
        <taxon>Paramecium</taxon>
    </lineage>
</organism>